<reference evidence="1" key="1">
    <citation type="journal article" date="2021" name="Nat. Commun.">
        <title>Genetic determinants of endophytism in the Arabidopsis root mycobiome.</title>
        <authorList>
            <person name="Mesny F."/>
            <person name="Miyauchi S."/>
            <person name="Thiergart T."/>
            <person name="Pickel B."/>
            <person name="Atanasova L."/>
            <person name="Karlsson M."/>
            <person name="Huettel B."/>
            <person name="Barry K.W."/>
            <person name="Haridas S."/>
            <person name="Chen C."/>
            <person name="Bauer D."/>
            <person name="Andreopoulos W."/>
            <person name="Pangilinan J."/>
            <person name="LaButti K."/>
            <person name="Riley R."/>
            <person name="Lipzen A."/>
            <person name="Clum A."/>
            <person name="Drula E."/>
            <person name="Henrissat B."/>
            <person name="Kohler A."/>
            <person name="Grigoriev I.V."/>
            <person name="Martin F.M."/>
            <person name="Hacquard S."/>
        </authorList>
    </citation>
    <scope>NUCLEOTIDE SEQUENCE</scope>
    <source>
        <strain evidence="1">MPI-SDFR-AT-0117</strain>
    </source>
</reference>
<protein>
    <submittedName>
        <fullName evidence="1">Uncharacterized protein</fullName>
    </submittedName>
</protein>
<gene>
    <name evidence="1" type="ORF">F5X68DRAFT_245023</name>
</gene>
<dbReference type="EMBL" id="JAGSXJ010000020">
    <property type="protein sequence ID" value="KAH6680021.1"/>
    <property type="molecule type" value="Genomic_DNA"/>
</dbReference>
<keyword evidence="2" id="KW-1185">Reference proteome</keyword>
<name>A0A9P8V868_9PEZI</name>
<proteinExistence type="predicted"/>
<accession>A0A9P8V868</accession>
<evidence type="ECO:0000313" key="1">
    <source>
        <dbReference type="EMBL" id="KAH6680021.1"/>
    </source>
</evidence>
<organism evidence="1 2">
    <name type="scientific">Plectosphaerella plurivora</name>
    <dbReference type="NCBI Taxonomy" id="936078"/>
    <lineage>
        <taxon>Eukaryota</taxon>
        <taxon>Fungi</taxon>
        <taxon>Dikarya</taxon>
        <taxon>Ascomycota</taxon>
        <taxon>Pezizomycotina</taxon>
        <taxon>Sordariomycetes</taxon>
        <taxon>Hypocreomycetidae</taxon>
        <taxon>Glomerellales</taxon>
        <taxon>Plectosphaerellaceae</taxon>
        <taxon>Plectosphaerella</taxon>
    </lineage>
</organism>
<comment type="caution">
    <text evidence="1">The sequence shown here is derived from an EMBL/GenBank/DDBJ whole genome shotgun (WGS) entry which is preliminary data.</text>
</comment>
<dbReference type="Proteomes" id="UP000770015">
    <property type="component" value="Unassembled WGS sequence"/>
</dbReference>
<sequence>MSWAVLPAELRLMIFHYFKREHSSPEDTIHPPFDQLAPHRLDAFEEYVGSSKARQLFVERIFLRIRLPEYDCNVCKKTEDAPTAQTNDSIFILALKKFMRIMSEWELLHNGQPRRLIELDLGAYSPSDGLHGIRDARFAPGYYLGTPSNERTYVGVIFARHGCD</sequence>
<evidence type="ECO:0000313" key="2">
    <source>
        <dbReference type="Proteomes" id="UP000770015"/>
    </source>
</evidence>
<dbReference type="AlphaFoldDB" id="A0A9P8V868"/>
<dbReference type="OrthoDB" id="4840822at2759"/>